<keyword evidence="9" id="KW-0732">Signal</keyword>
<evidence type="ECO:0000256" key="9">
    <source>
        <dbReference type="SAM" id="SignalP"/>
    </source>
</evidence>
<evidence type="ECO:0000313" key="12">
    <source>
        <dbReference type="Proteomes" id="UP001286313"/>
    </source>
</evidence>
<comment type="caution">
    <text evidence="11">The sequence shown here is derived from an EMBL/GenBank/DDBJ whole genome shotgun (WGS) entry which is preliminary data.</text>
</comment>
<evidence type="ECO:0000256" key="7">
    <source>
        <dbReference type="PIRSR" id="PIRSR602401-1"/>
    </source>
</evidence>
<dbReference type="PROSITE" id="PS00086">
    <property type="entry name" value="CYTOCHROME_P450"/>
    <property type="match status" value="1"/>
</dbReference>
<protein>
    <recommendedName>
        <fullName evidence="13">Cytochrome P450</fullName>
    </recommendedName>
</protein>
<dbReference type="PRINTS" id="PR00463">
    <property type="entry name" value="EP450I"/>
</dbReference>
<dbReference type="GO" id="GO:0020037">
    <property type="term" value="F:heme binding"/>
    <property type="evidence" value="ECO:0007669"/>
    <property type="project" value="InterPro"/>
</dbReference>
<feature type="chain" id="PRO_5042442814" description="Cytochrome P450" evidence="9">
    <location>
        <begin position="21"/>
        <end position="496"/>
    </location>
</feature>
<keyword evidence="4 8" id="KW-0560">Oxidoreductase</keyword>
<dbReference type="GO" id="GO:0016712">
    <property type="term" value="F:oxidoreductase activity, acting on paired donors, with incorporation or reduction of molecular oxygen, reduced flavin or flavoprotein as one donor, and incorporation of one atom of oxygen"/>
    <property type="evidence" value="ECO:0007669"/>
    <property type="project" value="TreeGrafter"/>
</dbReference>
<proteinExistence type="inferred from homology"/>
<dbReference type="Pfam" id="PF00067">
    <property type="entry name" value="p450"/>
    <property type="match status" value="1"/>
</dbReference>
<dbReference type="PANTHER" id="PTHR24300:SF403">
    <property type="entry name" value="CYTOCHROME P450 306A1"/>
    <property type="match status" value="1"/>
</dbReference>
<dbReference type="FunFam" id="1.10.630.10:FF:000036">
    <property type="entry name" value="CYtochrome P450 family"/>
    <property type="match status" value="1"/>
</dbReference>
<accession>A0AAE1FHK7</accession>
<comment type="similarity">
    <text evidence="2 8">Belongs to the cytochrome P450 family.</text>
</comment>
<dbReference type="GO" id="GO:0006082">
    <property type="term" value="P:organic acid metabolic process"/>
    <property type="evidence" value="ECO:0007669"/>
    <property type="project" value="TreeGrafter"/>
</dbReference>
<evidence type="ECO:0000313" key="10">
    <source>
        <dbReference type="EMBL" id="KAK3858407.1"/>
    </source>
</evidence>
<sequence length="496" mass="57078">MLVEVVLLVAVVLMLMKVLSKPHGLPPGRWGLPLVGYVPLTRKNIEDQLMDLHKKHGDIYTWRMGTQVFVFLHDYRLTREAFMRPEFVDRPDWLIFTFKEKKALGVVGSNGAHWHNNRRFSLRQLRDLGMGKSKLVAAVHTQARQLVQELRKQADQPAKHLPTALSAAIMNIIWDMVASRHFEMDDPRAIEFKSLLDNLFESEDRSMIVDLLPWLRTLLPEKLINWIIKMDVIDTIRDKFLLYFKEVVEEHRATLDPNNPRDLIDGYLMEMEERKEDLDSTFNEADMYMLILDLFGAGTSTTTDTITFILQYLAVYPKVQRKLQDEVDRVLRGRLPTLEDRSRLPYTEAVIHEVLRKSSLASIGVQHVATKDTFLAEYVIPKGTVIHSVAVSIHHDPRYWEEPHVFKPERWIDHQGHFTATKEGFLPFGVGKRQCVGEGLARMELFIFTVAVFQSLNLAPPPGSTINPTHDPNIPIAHMPTNQPIHITSREPVEVA</sequence>
<evidence type="ECO:0000256" key="4">
    <source>
        <dbReference type="ARBA" id="ARBA00023002"/>
    </source>
</evidence>
<dbReference type="GO" id="GO:0006805">
    <property type="term" value="P:xenobiotic metabolic process"/>
    <property type="evidence" value="ECO:0007669"/>
    <property type="project" value="TreeGrafter"/>
</dbReference>
<keyword evidence="6 8" id="KW-0503">Monooxygenase</keyword>
<dbReference type="Gene3D" id="1.10.630.10">
    <property type="entry name" value="Cytochrome P450"/>
    <property type="match status" value="1"/>
</dbReference>
<dbReference type="InterPro" id="IPR050182">
    <property type="entry name" value="Cytochrome_P450_fam2"/>
</dbReference>
<gene>
    <name evidence="11" type="ORF">Pcinc_020629</name>
    <name evidence="10" type="ORF">Pcinc_035406</name>
</gene>
<comment type="cofactor">
    <cofactor evidence="1 7">
        <name>heme</name>
        <dbReference type="ChEBI" id="CHEBI:30413"/>
    </cofactor>
</comment>
<dbReference type="GO" id="GO:0005506">
    <property type="term" value="F:iron ion binding"/>
    <property type="evidence" value="ECO:0007669"/>
    <property type="project" value="InterPro"/>
</dbReference>
<keyword evidence="12" id="KW-1185">Reference proteome</keyword>
<evidence type="ECO:0000256" key="2">
    <source>
        <dbReference type="ARBA" id="ARBA00010617"/>
    </source>
</evidence>
<evidence type="ECO:0000313" key="11">
    <source>
        <dbReference type="EMBL" id="KAK3874424.1"/>
    </source>
</evidence>
<dbReference type="GO" id="GO:0005737">
    <property type="term" value="C:cytoplasm"/>
    <property type="evidence" value="ECO:0007669"/>
    <property type="project" value="TreeGrafter"/>
</dbReference>
<evidence type="ECO:0000256" key="6">
    <source>
        <dbReference type="ARBA" id="ARBA00023033"/>
    </source>
</evidence>
<keyword evidence="3 7" id="KW-0479">Metal-binding</keyword>
<dbReference type="GO" id="GO:0008395">
    <property type="term" value="F:steroid hydroxylase activity"/>
    <property type="evidence" value="ECO:0007669"/>
    <property type="project" value="TreeGrafter"/>
</dbReference>
<name>A0AAE1FHK7_PETCI</name>
<feature type="signal peptide" evidence="9">
    <location>
        <begin position="1"/>
        <end position="20"/>
    </location>
</feature>
<dbReference type="InterPro" id="IPR001128">
    <property type="entry name" value="Cyt_P450"/>
</dbReference>
<keyword evidence="7 8" id="KW-0349">Heme</keyword>
<dbReference type="InterPro" id="IPR002401">
    <property type="entry name" value="Cyt_P450_E_grp-I"/>
</dbReference>
<feature type="binding site" description="axial binding residue" evidence="7">
    <location>
        <position position="435"/>
    </location>
    <ligand>
        <name>heme</name>
        <dbReference type="ChEBI" id="CHEBI:30413"/>
    </ligand>
    <ligandPart>
        <name>Fe</name>
        <dbReference type="ChEBI" id="CHEBI:18248"/>
    </ligandPart>
</feature>
<dbReference type="PRINTS" id="PR00385">
    <property type="entry name" value="P450"/>
</dbReference>
<evidence type="ECO:0000256" key="3">
    <source>
        <dbReference type="ARBA" id="ARBA00022723"/>
    </source>
</evidence>
<dbReference type="EMBL" id="JAWQEG010005319">
    <property type="protein sequence ID" value="KAK3858407.1"/>
    <property type="molecule type" value="Genomic_DNA"/>
</dbReference>
<evidence type="ECO:0000256" key="8">
    <source>
        <dbReference type="RuleBase" id="RU000461"/>
    </source>
</evidence>
<dbReference type="InterPro" id="IPR017972">
    <property type="entry name" value="Cyt_P450_CS"/>
</dbReference>
<dbReference type="SUPFAM" id="SSF48264">
    <property type="entry name" value="Cytochrome P450"/>
    <property type="match status" value="1"/>
</dbReference>
<evidence type="ECO:0008006" key="13">
    <source>
        <dbReference type="Google" id="ProtNLM"/>
    </source>
</evidence>
<dbReference type="PANTHER" id="PTHR24300">
    <property type="entry name" value="CYTOCHROME P450 508A4-RELATED"/>
    <property type="match status" value="1"/>
</dbReference>
<keyword evidence="5 7" id="KW-0408">Iron</keyword>
<dbReference type="EMBL" id="JAWQEG010002103">
    <property type="protein sequence ID" value="KAK3874424.1"/>
    <property type="molecule type" value="Genomic_DNA"/>
</dbReference>
<reference evidence="11" key="1">
    <citation type="submission" date="2023-10" db="EMBL/GenBank/DDBJ databases">
        <title>Genome assemblies of two species of porcelain crab, Petrolisthes cinctipes and Petrolisthes manimaculis (Anomura: Porcellanidae).</title>
        <authorList>
            <person name="Angst P."/>
        </authorList>
    </citation>
    <scope>NUCLEOTIDE SEQUENCE</scope>
    <source>
        <strain evidence="11">PB745_01</strain>
        <tissue evidence="11">Gill</tissue>
    </source>
</reference>
<organism evidence="11 12">
    <name type="scientific">Petrolisthes cinctipes</name>
    <name type="common">Flat porcelain crab</name>
    <dbReference type="NCBI Taxonomy" id="88211"/>
    <lineage>
        <taxon>Eukaryota</taxon>
        <taxon>Metazoa</taxon>
        <taxon>Ecdysozoa</taxon>
        <taxon>Arthropoda</taxon>
        <taxon>Crustacea</taxon>
        <taxon>Multicrustacea</taxon>
        <taxon>Malacostraca</taxon>
        <taxon>Eumalacostraca</taxon>
        <taxon>Eucarida</taxon>
        <taxon>Decapoda</taxon>
        <taxon>Pleocyemata</taxon>
        <taxon>Anomura</taxon>
        <taxon>Galatheoidea</taxon>
        <taxon>Porcellanidae</taxon>
        <taxon>Petrolisthes</taxon>
    </lineage>
</organism>
<dbReference type="Proteomes" id="UP001286313">
    <property type="component" value="Unassembled WGS sequence"/>
</dbReference>
<evidence type="ECO:0000256" key="1">
    <source>
        <dbReference type="ARBA" id="ARBA00001971"/>
    </source>
</evidence>
<dbReference type="AlphaFoldDB" id="A0AAE1FHK7"/>
<evidence type="ECO:0000256" key="5">
    <source>
        <dbReference type="ARBA" id="ARBA00023004"/>
    </source>
</evidence>
<dbReference type="InterPro" id="IPR036396">
    <property type="entry name" value="Cyt_P450_sf"/>
</dbReference>